<evidence type="ECO:0000313" key="12">
    <source>
        <dbReference type="Proteomes" id="UP000245202"/>
    </source>
</evidence>
<evidence type="ECO:0000256" key="6">
    <source>
        <dbReference type="ARBA" id="ARBA00022840"/>
    </source>
</evidence>
<dbReference type="GO" id="GO:0006072">
    <property type="term" value="P:glycerol-3-phosphate metabolic process"/>
    <property type="evidence" value="ECO:0007669"/>
    <property type="project" value="InterPro"/>
</dbReference>
<dbReference type="InterPro" id="IPR018485">
    <property type="entry name" value="FGGY_C"/>
</dbReference>
<dbReference type="Proteomes" id="UP000245202">
    <property type="component" value="Unassembled WGS sequence"/>
</dbReference>
<accession>A0A2R5ENM6</accession>
<sequence>MSEAYLLTIDQSTSGTKALVVSGSGQILSSSSMPHQQYYPSPGWVEHDAAEIYGNVLLCAGAAIDKAGIGSKQLSAVTITNQRETALIWDKTTGEPVGPAIVWQCQRTFEMCEKLKESGFEPIVQAKSGLLLDPYFTAAKWRWLLDHTPCADGKLAKGDWLAGTMDSWLLWKLSGGKVHATDYTNASRTSLFNIHTLQWDQELCRLFGIPRELLPEVRPSDAVYGYTYGAAPLVDGIPIAGVIGDSQAALFGHLCLEEGSAKATYGTGTSVLMNTGFKPSASKPGLVQAIAWGQGGTVTYAAEAIIRTSGDSMNWLRDNLGLFQSISELDALLLQAPDNEGVYLVPAFVGLGAPYWQPDARAAIVGMSRGTGKAHIARAAMESIAYQVKDAIDLLQHATAIQLSELRVDGGASSNGILMQFQSDLLHIEVKRAGAAELSALGSAYMGGLAVGIWSSLDDLRRIAEQGTSFLPAMDPADRQRHYSGWKKAVESVIGSQL</sequence>
<dbReference type="GO" id="GO:0005829">
    <property type="term" value="C:cytosol"/>
    <property type="evidence" value="ECO:0007669"/>
    <property type="project" value="TreeGrafter"/>
</dbReference>
<protein>
    <recommendedName>
        <fullName evidence="7">ATP:glycerol 3-phosphotransferase</fullName>
    </recommendedName>
</protein>
<evidence type="ECO:0000256" key="1">
    <source>
        <dbReference type="ARBA" id="ARBA00009156"/>
    </source>
</evidence>
<dbReference type="PIRSF" id="PIRSF000538">
    <property type="entry name" value="GlpK"/>
    <property type="match status" value="1"/>
</dbReference>
<evidence type="ECO:0000256" key="5">
    <source>
        <dbReference type="ARBA" id="ARBA00022798"/>
    </source>
</evidence>
<dbReference type="PROSITE" id="PS00445">
    <property type="entry name" value="FGGY_KINASES_2"/>
    <property type="match status" value="1"/>
</dbReference>
<dbReference type="InterPro" id="IPR018484">
    <property type="entry name" value="FGGY_N"/>
</dbReference>
<dbReference type="PROSITE" id="PS00933">
    <property type="entry name" value="FGGY_KINASES_1"/>
    <property type="match status" value="1"/>
</dbReference>
<dbReference type="FunFam" id="3.30.420.40:FF:000008">
    <property type="entry name" value="Glycerol kinase"/>
    <property type="match status" value="1"/>
</dbReference>
<keyword evidence="12" id="KW-1185">Reference proteome</keyword>
<keyword evidence="5" id="KW-0319">Glycerol metabolism</keyword>
<evidence type="ECO:0000256" key="7">
    <source>
        <dbReference type="ARBA" id="ARBA00043149"/>
    </source>
</evidence>
<dbReference type="PANTHER" id="PTHR10196">
    <property type="entry name" value="SUGAR KINASE"/>
    <property type="match status" value="1"/>
</dbReference>
<dbReference type="InterPro" id="IPR043129">
    <property type="entry name" value="ATPase_NBD"/>
</dbReference>
<dbReference type="InterPro" id="IPR005999">
    <property type="entry name" value="Glycerol_kin"/>
</dbReference>
<dbReference type="CDD" id="cd07769">
    <property type="entry name" value="ASKHA_NBD_FGGY_GK"/>
    <property type="match status" value="1"/>
</dbReference>
<dbReference type="GO" id="GO:0004370">
    <property type="term" value="F:glycerol kinase activity"/>
    <property type="evidence" value="ECO:0007669"/>
    <property type="project" value="InterPro"/>
</dbReference>
<dbReference type="SUPFAM" id="SSF53067">
    <property type="entry name" value="Actin-like ATPase domain"/>
    <property type="match status" value="2"/>
</dbReference>
<dbReference type="Gene3D" id="3.30.420.40">
    <property type="match status" value="2"/>
</dbReference>
<comment type="caution">
    <text evidence="11">The sequence shown here is derived from an EMBL/GenBank/DDBJ whole genome shotgun (WGS) entry which is preliminary data.</text>
</comment>
<gene>
    <name evidence="11" type="ORF">PAT3040_02875</name>
</gene>
<feature type="domain" description="Carbohydrate kinase FGGY N-terminal" evidence="9">
    <location>
        <begin position="5"/>
        <end position="252"/>
    </location>
</feature>
<keyword evidence="3" id="KW-0547">Nucleotide-binding</keyword>
<keyword evidence="2 8" id="KW-0808">Transferase</keyword>
<evidence type="ECO:0000259" key="10">
    <source>
        <dbReference type="Pfam" id="PF02782"/>
    </source>
</evidence>
<evidence type="ECO:0000256" key="8">
    <source>
        <dbReference type="RuleBase" id="RU003733"/>
    </source>
</evidence>
<dbReference type="Pfam" id="PF00370">
    <property type="entry name" value="FGGY_N"/>
    <property type="match status" value="1"/>
</dbReference>
<reference evidence="11 12" key="1">
    <citation type="submission" date="2017-08" db="EMBL/GenBank/DDBJ databases">
        <title>Substantial Increase in Enzyme Production by Combined Drug-Resistance Mutations in Paenibacillus agaridevorans.</title>
        <authorList>
            <person name="Tanaka Y."/>
            <person name="Funane K."/>
            <person name="Hosaka T."/>
            <person name="Shiwa Y."/>
            <person name="Fujita N."/>
            <person name="Miyazaki T."/>
            <person name="Yoshikawa H."/>
            <person name="Murakami K."/>
            <person name="Kasahara K."/>
            <person name="Inaoka T."/>
            <person name="Hiraga Y."/>
            <person name="Ochi K."/>
        </authorList>
    </citation>
    <scope>NUCLEOTIDE SEQUENCE [LARGE SCALE GENOMIC DNA]</scope>
    <source>
        <strain evidence="11 12">T-3040</strain>
    </source>
</reference>
<evidence type="ECO:0000313" key="11">
    <source>
        <dbReference type="EMBL" id="GBG08296.1"/>
    </source>
</evidence>
<evidence type="ECO:0000259" key="9">
    <source>
        <dbReference type="Pfam" id="PF00370"/>
    </source>
</evidence>
<comment type="similarity">
    <text evidence="1 8">Belongs to the FGGY kinase family.</text>
</comment>
<dbReference type="GO" id="GO:0019563">
    <property type="term" value="P:glycerol catabolic process"/>
    <property type="evidence" value="ECO:0007669"/>
    <property type="project" value="TreeGrafter"/>
</dbReference>
<dbReference type="EMBL" id="BDQX01000163">
    <property type="protein sequence ID" value="GBG08296.1"/>
    <property type="molecule type" value="Genomic_DNA"/>
</dbReference>
<proteinExistence type="inferred from homology"/>
<evidence type="ECO:0000256" key="2">
    <source>
        <dbReference type="ARBA" id="ARBA00022679"/>
    </source>
</evidence>
<dbReference type="Pfam" id="PF02782">
    <property type="entry name" value="FGGY_C"/>
    <property type="match status" value="1"/>
</dbReference>
<dbReference type="GO" id="GO:0005524">
    <property type="term" value="F:ATP binding"/>
    <property type="evidence" value="ECO:0007669"/>
    <property type="project" value="UniProtKB-KW"/>
</dbReference>
<dbReference type="InterPro" id="IPR018483">
    <property type="entry name" value="Carb_kinase_FGGY_CS"/>
</dbReference>
<keyword evidence="6" id="KW-0067">ATP-binding</keyword>
<dbReference type="AlphaFoldDB" id="A0A2R5ENM6"/>
<evidence type="ECO:0000256" key="3">
    <source>
        <dbReference type="ARBA" id="ARBA00022741"/>
    </source>
</evidence>
<dbReference type="PANTHER" id="PTHR10196:SF69">
    <property type="entry name" value="GLYCEROL KINASE"/>
    <property type="match status" value="1"/>
</dbReference>
<dbReference type="RefSeq" id="WP_108993272.1">
    <property type="nucleotide sequence ID" value="NZ_BDQX01000163.1"/>
</dbReference>
<feature type="domain" description="Carbohydrate kinase FGGY C-terminal" evidence="10">
    <location>
        <begin position="262"/>
        <end position="450"/>
    </location>
</feature>
<keyword evidence="4 8" id="KW-0418">Kinase</keyword>
<dbReference type="NCBIfam" id="NF000756">
    <property type="entry name" value="PRK00047.1"/>
    <property type="match status" value="1"/>
</dbReference>
<evidence type="ECO:0000256" key="4">
    <source>
        <dbReference type="ARBA" id="ARBA00022777"/>
    </source>
</evidence>
<dbReference type="InterPro" id="IPR000577">
    <property type="entry name" value="Carb_kinase_FGGY"/>
</dbReference>
<organism evidence="11 12">
    <name type="scientific">Paenibacillus agaridevorans</name>
    <dbReference type="NCBI Taxonomy" id="171404"/>
    <lineage>
        <taxon>Bacteria</taxon>
        <taxon>Bacillati</taxon>
        <taxon>Bacillota</taxon>
        <taxon>Bacilli</taxon>
        <taxon>Bacillales</taxon>
        <taxon>Paenibacillaceae</taxon>
        <taxon>Paenibacillus</taxon>
    </lineage>
</organism>
<name>A0A2R5ENM6_9BACL</name>
<dbReference type="NCBIfam" id="TIGR01311">
    <property type="entry name" value="glycerol_kin"/>
    <property type="match status" value="1"/>
</dbReference>